<dbReference type="Pfam" id="PF05729">
    <property type="entry name" value="NACHT"/>
    <property type="match status" value="1"/>
</dbReference>
<dbReference type="AlphaFoldDB" id="A0A2G8KU93"/>
<dbReference type="InterPro" id="IPR007111">
    <property type="entry name" value="NACHT_NTPase"/>
</dbReference>
<dbReference type="PROSITE" id="PS50835">
    <property type="entry name" value="IG_LIKE"/>
    <property type="match status" value="1"/>
</dbReference>
<dbReference type="SMART" id="SM00409">
    <property type="entry name" value="IG"/>
    <property type="match status" value="2"/>
</dbReference>
<dbReference type="OrthoDB" id="9422141at2759"/>
<dbReference type="InterPro" id="IPR003599">
    <property type="entry name" value="Ig_sub"/>
</dbReference>
<proteinExistence type="predicted"/>
<dbReference type="InterPro" id="IPR013783">
    <property type="entry name" value="Ig-like_fold"/>
</dbReference>
<comment type="caution">
    <text evidence="3">The sequence shown here is derived from an EMBL/GenBank/DDBJ whole genome shotgun (WGS) entry which is preliminary data.</text>
</comment>
<dbReference type="EMBL" id="MRZV01000365">
    <property type="protein sequence ID" value="PIK51578.1"/>
    <property type="molecule type" value="Genomic_DNA"/>
</dbReference>
<organism evidence="3 4">
    <name type="scientific">Stichopus japonicus</name>
    <name type="common">Sea cucumber</name>
    <dbReference type="NCBI Taxonomy" id="307972"/>
    <lineage>
        <taxon>Eukaryota</taxon>
        <taxon>Metazoa</taxon>
        <taxon>Echinodermata</taxon>
        <taxon>Eleutherozoa</taxon>
        <taxon>Echinozoa</taxon>
        <taxon>Holothuroidea</taxon>
        <taxon>Aspidochirotacea</taxon>
        <taxon>Aspidochirotida</taxon>
        <taxon>Stichopodidae</taxon>
        <taxon>Apostichopus</taxon>
    </lineage>
</organism>
<evidence type="ECO:0000313" key="3">
    <source>
        <dbReference type="EMBL" id="PIK51578.1"/>
    </source>
</evidence>
<keyword evidence="1" id="KW-0812">Transmembrane</keyword>
<feature type="transmembrane region" description="Helical" evidence="1">
    <location>
        <begin position="367"/>
        <end position="388"/>
    </location>
</feature>
<dbReference type="Proteomes" id="UP000230750">
    <property type="component" value="Unassembled WGS sequence"/>
</dbReference>
<evidence type="ECO:0000256" key="1">
    <source>
        <dbReference type="SAM" id="Phobius"/>
    </source>
</evidence>
<reference evidence="3 4" key="1">
    <citation type="journal article" date="2017" name="PLoS Biol.">
        <title>The sea cucumber genome provides insights into morphological evolution and visceral regeneration.</title>
        <authorList>
            <person name="Zhang X."/>
            <person name="Sun L."/>
            <person name="Yuan J."/>
            <person name="Sun Y."/>
            <person name="Gao Y."/>
            <person name="Zhang L."/>
            <person name="Li S."/>
            <person name="Dai H."/>
            <person name="Hamel J.F."/>
            <person name="Liu C."/>
            <person name="Yu Y."/>
            <person name="Liu S."/>
            <person name="Lin W."/>
            <person name="Guo K."/>
            <person name="Jin S."/>
            <person name="Xu P."/>
            <person name="Storey K.B."/>
            <person name="Huan P."/>
            <person name="Zhang T."/>
            <person name="Zhou Y."/>
            <person name="Zhang J."/>
            <person name="Lin C."/>
            <person name="Li X."/>
            <person name="Xing L."/>
            <person name="Huo D."/>
            <person name="Sun M."/>
            <person name="Wang L."/>
            <person name="Mercier A."/>
            <person name="Li F."/>
            <person name="Yang H."/>
            <person name="Xiang J."/>
        </authorList>
    </citation>
    <scope>NUCLEOTIDE SEQUENCE [LARGE SCALE GENOMIC DNA]</scope>
    <source>
        <strain evidence="3">Shaxun</strain>
        <tissue evidence="3">Muscle</tissue>
    </source>
</reference>
<evidence type="ECO:0000259" key="2">
    <source>
        <dbReference type="PROSITE" id="PS50835"/>
    </source>
</evidence>
<dbReference type="Gene3D" id="2.60.40.10">
    <property type="entry name" value="Immunoglobulins"/>
    <property type="match status" value="1"/>
</dbReference>
<feature type="domain" description="Ig-like" evidence="2">
    <location>
        <begin position="229"/>
        <end position="333"/>
    </location>
</feature>
<dbReference type="InterPro" id="IPR007110">
    <property type="entry name" value="Ig-like_dom"/>
</dbReference>
<dbReference type="InterPro" id="IPR027417">
    <property type="entry name" value="P-loop_NTPase"/>
</dbReference>
<dbReference type="InterPro" id="IPR036179">
    <property type="entry name" value="Ig-like_dom_sf"/>
</dbReference>
<keyword evidence="1" id="KW-1133">Transmembrane helix</keyword>
<dbReference type="PANTHER" id="PTHR46312">
    <property type="entry name" value="NACHT DOMAIN-CONTAINING PROTEIN"/>
    <property type="match status" value="1"/>
</dbReference>
<name>A0A2G8KU93_STIJA</name>
<protein>
    <recommendedName>
        <fullName evidence="2">Ig-like domain-containing protein</fullName>
    </recommendedName>
</protein>
<gene>
    <name evidence="3" type="ORF">BSL78_11540</name>
</gene>
<dbReference type="PANTHER" id="PTHR46312:SF2">
    <property type="entry name" value="NUCLEOTIDE-BINDING OLIGOMERIZATION DOMAIN-CONTAINING PROTEIN 2-LIKE"/>
    <property type="match status" value="1"/>
</dbReference>
<sequence>MVLVALSFYTGGEIQDGCEEQQFLELGRSGTITCFFDVPFHAILWYDSKDIVDRVPIVRCVQDDKTEDGCVSGVYRVFPDGSLLIETVSLQHDGTFTVLKFSSEFEEPTKYLVEVIVTVKPSTMCPMTNLCGTIEYICMTEIEDGFNVFCAVQNTRPRIDLYWMEFNEGSYKNITSQEVSVSHNNVTSSSSALITRNVLNGTFLSLLVCKTGKSPKSFNCSESMVLLLPKNMNYTSAITHQLIKEENSIVSMECSVERKPYLVWRKIYDDHHFEDIAFAVLIDSFYQNVNAGNYEVNQNGSLTIHTVQLQQEGHYVCIFSNGVTDKTTTYNLSIYTPEISTTADGFQIQESTVATQAGRTGSVLRTALGAITVVCLIITVISVALVILKKRRRSTKPFDSEERETMMTEMKEDNSPLSQFLQEMKSIYENQYSKVTPIPFLSHKIFGIDEIFVQGGIKFCTSDQGKGHPKWTTLESYQDIAAKKAPITSFLRIVEGDPGQGKSTLALQFVYDWCTKKCDSPLKDVDLLIFLQLRQLRNNKNIFQAIKLLLLPKYTSFTEETIKSIIQSVRQ</sequence>
<keyword evidence="4" id="KW-1185">Reference proteome</keyword>
<dbReference type="SUPFAM" id="SSF48726">
    <property type="entry name" value="Immunoglobulin"/>
    <property type="match status" value="2"/>
</dbReference>
<keyword evidence="1" id="KW-0472">Membrane</keyword>
<evidence type="ECO:0000313" key="4">
    <source>
        <dbReference type="Proteomes" id="UP000230750"/>
    </source>
</evidence>
<accession>A0A2G8KU93</accession>
<dbReference type="Gene3D" id="3.40.50.300">
    <property type="entry name" value="P-loop containing nucleotide triphosphate hydrolases"/>
    <property type="match status" value="1"/>
</dbReference>